<keyword evidence="4" id="KW-0689">Ribosomal protein</keyword>
<keyword evidence="2" id="KW-0012">Acyltransferase</keyword>
<sequence>MIDYTIKRVTIADVEELQKISRETFKATFDPYTAPDDMKQFLKEDYETKKLINEINNLDSRFFFLMVGDEVAGYLKINVGDAQTEYLKENALEVERIYLRAAFQHRGLGNILLDYAEEIARKEGKDYIWLGVYEKNINAQHFYKRHGFEKVSQHTFQVGSDPQTDWLLLKKL</sequence>
<dbReference type="InterPro" id="IPR051556">
    <property type="entry name" value="N-term/lysine_N-AcTrnsfr"/>
</dbReference>
<comment type="caution">
    <text evidence="4">The sequence shown here is derived from an EMBL/GenBank/DDBJ whole genome shotgun (WGS) entry which is preliminary data.</text>
</comment>
<proteinExistence type="predicted"/>
<feature type="domain" description="N-acetyltransferase" evidence="3">
    <location>
        <begin position="4"/>
        <end position="172"/>
    </location>
</feature>
<keyword evidence="4" id="KW-0687">Ribonucleoprotein</keyword>
<gene>
    <name evidence="4" type="ORF">SAMN02983011_01143</name>
</gene>
<name>A0ABY0MDY1_9LACO</name>
<dbReference type="PANTHER" id="PTHR42919:SF8">
    <property type="entry name" value="N-ALPHA-ACETYLTRANSFERASE 50"/>
    <property type="match status" value="1"/>
</dbReference>
<keyword evidence="5" id="KW-1185">Reference proteome</keyword>
<dbReference type="PANTHER" id="PTHR42919">
    <property type="entry name" value="N-ALPHA-ACETYLTRANSFERASE"/>
    <property type="match status" value="1"/>
</dbReference>
<evidence type="ECO:0000259" key="3">
    <source>
        <dbReference type="PROSITE" id="PS51186"/>
    </source>
</evidence>
<dbReference type="CDD" id="cd04301">
    <property type="entry name" value="NAT_SF"/>
    <property type="match status" value="1"/>
</dbReference>
<evidence type="ECO:0000256" key="1">
    <source>
        <dbReference type="ARBA" id="ARBA00022679"/>
    </source>
</evidence>
<dbReference type="GO" id="GO:0005840">
    <property type="term" value="C:ribosome"/>
    <property type="evidence" value="ECO:0007669"/>
    <property type="project" value="UniProtKB-KW"/>
</dbReference>
<accession>A0ABY0MDY1</accession>
<dbReference type="PROSITE" id="PS51186">
    <property type="entry name" value="GNAT"/>
    <property type="match status" value="1"/>
</dbReference>
<dbReference type="Proteomes" id="UP000181860">
    <property type="component" value="Unassembled WGS sequence"/>
</dbReference>
<reference evidence="4 5" key="1">
    <citation type="submission" date="2016-10" db="EMBL/GenBank/DDBJ databases">
        <authorList>
            <person name="Varghese N."/>
            <person name="Submissions S."/>
        </authorList>
    </citation>
    <scope>NUCLEOTIDE SEQUENCE [LARGE SCALE GENOMIC DNA]</scope>
    <source>
        <strain evidence="4 5">ATCC 43761</strain>
    </source>
</reference>
<dbReference type="InterPro" id="IPR000182">
    <property type="entry name" value="GNAT_dom"/>
</dbReference>
<evidence type="ECO:0000256" key="2">
    <source>
        <dbReference type="ARBA" id="ARBA00023315"/>
    </source>
</evidence>
<organism evidence="4 5">
    <name type="scientific">Lactobacillus kefiranofaciens</name>
    <dbReference type="NCBI Taxonomy" id="267818"/>
    <lineage>
        <taxon>Bacteria</taxon>
        <taxon>Bacillati</taxon>
        <taxon>Bacillota</taxon>
        <taxon>Bacilli</taxon>
        <taxon>Lactobacillales</taxon>
        <taxon>Lactobacillaceae</taxon>
        <taxon>Lactobacillus</taxon>
    </lineage>
</organism>
<dbReference type="Pfam" id="PF00583">
    <property type="entry name" value="Acetyltransf_1"/>
    <property type="match status" value="1"/>
</dbReference>
<dbReference type="InterPro" id="IPR016181">
    <property type="entry name" value="Acyl_CoA_acyltransferase"/>
</dbReference>
<evidence type="ECO:0000313" key="4">
    <source>
        <dbReference type="EMBL" id="SDA52812.1"/>
    </source>
</evidence>
<dbReference type="Gene3D" id="3.40.630.30">
    <property type="match status" value="1"/>
</dbReference>
<evidence type="ECO:0000313" key="5">
    <source>
        <dbReference type="Proteomes" id="UP000181860"/>
    </source>
</evidence>
<dbReference type="SUPFAM" id="SSF55729">
    <property type="entry name" value="Acyl-CoA N-acyltransferases (Nat)"/>
    <property type="match status" value="1"/>
</dbReference>
<keyword evidence="1" id="KW-0808">Transferase</keyword>
<dbReference type="EMBL" id="FMXC01000010">
    <property type="protein sequence ID" value="SDA52812.1"/>
    <property type="molecule type" value="Genomic_DNA"/>
</dbReference>
<protein>
    <submittedName>
        <fullName evidence="4">Ribosomal protein S18 acetylase RimI</fullName>
    </submittedName>
</protein>